<evidence type="ECO:0000259" key="8">
    <source>
        <dbReference type="SMART" id="SM00235"/>
    </source>
</evidence>
<keyword evidence="6" id="KW-0106">Calcium</keyword>
<keyword evidence="3" id="KW-0378">Hydrolase</keyword>
<sequence length="275" mass="30596">MLLFFFFFLHLPFTSSFLPPCLASRPSPKSKTNSSRVVFRCGDGEQSSLSSSRNFEYFPGKPRWRRQEAPARLSYAFSPDNTIDYLSPSDVRQSFRRAFGRWSAVIPVSFAEAEEYGYADIKIGFYSGDHGDGEPFDGVLGVLAHSFSPESGRFHLDAAERWAVDFRAEKSKVAVDLESVAVHEIGHVLGLAHSWARDAVMFPSLKPRKRKVELSLDDIRGVQALYGSNPNFTVGSLSESDISTNRAVGVAWLGSSQRLRLLALCSSFLLLSLQL</sequence>
<evidence type="ECO:0000256" key="1">
    <source>
        <dbReference type="ARBA" id="ARBA00022670"/>
    </source>
</evidence>
<feature type="binding site" evidence="6">
    <location>
        <position position="130"/>
    </location>
    <ligand>
        <name>Zn(2+)</name>
        <dbReference type="ChEBI" id="CHEBI:29105"/>
        <label>1</label>
    </ligand>
</feature>
<evidence type="ECO:0000256" key="7">
    <source>
        <dbReference type="SAM" id="SignalP"/>
    </source>
</evidence>
<dbReference type="PRINTS" id="PR00138">
    <property type="entry name" value="MATRIXIN"/>
</dbReference>
<keyword evidence="7" id="KW-0732">Signal</keyword>
<keyword evidence="2 6" id="KW-0479">Metal-binding</keyword>
<dbReference type="GO" id="GO:0008270">
    <property type="term" value="F:zinc ion binding"/>
    <property type="evidence" value="ECO:0007669"/>
    <property type="project" value="InterPro"/>
</dbReference>
<dbReference type="AlphaFoldDB" id="A0AAV2CY99"/>
<dbReference type="GO" id="GO:0031012">
    <property type="term" value="C:extracellular matrix"/>
    <property type="evidence" value="ECO:0007669"/>
    <property type="project" value="InterPro"/>
</dbReference>
<feature type="active site" evidence="5">
    <location>
        <position position="184"/>
    </location>
</feature>
<dbReference type="PANTHER" id="PTHR10201:SF249">
    <property type="entry name" value="METALLOENDOPROTEINASE 1-MMP"/>
    <property type="match status" value="1"/>
</dbReference>
<dbReference type="InterPro" id="IPR021190">
    <property type="entry name" value="Pept_M10A"/>
</dbReference>
<keyword evidence="1" id="KW-0645">Protease</keyword>
<feature type="binding site" evidence="6">
    <location>
        <position position="145"/>
    </location>
    <ligand>
        <name>Zn(2+)</name>
        <dbReference type="ChEBI" id="CHEBI:29105"/>
        <label>1</label>
    </ligand>
</feature>
<evidence type="ECO:0000256" key="5">
    <source>
        <dbReference type="PIRSR" id="PIRSR621190-1"/>
    </source>
</evidence>
<feature type="binding site" evidence="6">
    <location>
        <position position="138"/>
    </location>
    <ligand>
        <name>Ca(2+)</name>
        <dbReference type="ChEBI" id="CHEBI:29108"/>
        <label>3</label>
    </ligand>
</feature>
<feature type="chain" id="PRO_5043359849" description="Peptidase metallopeptidase domain-containing protein" evidence="7">
    <location>
        <begin position="17"/>
        <end position="275"/>
    </location>
</feature>
<feature type="binding site" evidence="6">
    <location>
        <position position="155"/>
    </location>
    <ligand>
        <name>Zn(2+)</name>
        <dbReference type="ChEBI" id="CHEBI:29105"/>
        <label>1</label>
    </ligand>
</feature>
<feature type="binding site" evidence="6">
    <location>
        <position position="201"/>
    </location>
    <ligand>
        <name>Zn(2+)</name>
        <dbReference type="ChEBI" id="CHEBI:29105"/>
        <label>2</label>
        <note>catalytic</note>
    </ligand>
</feature>
<dbReference type="PANTHER" id="PTHR10201">
    <property type="entry name" value="MATRIX METALLOPROTEINASE"/>
    <property type="match status" value="1"/>
</dbReference>
<dbReference type="EMBL" id="OZ034814">
    <property type="protein sequence ID" value="CAL1361510.1"/>
    <property type="molecule type" value="Genomic_DNA"/>
</dbReference>
<feature type="binding site" evidence="6">
    <location>
        <position position="137"/>
    </location>
    <ligand>
        <name>Ca(2+)</name>
        <dbReference type="ChEBI" id="CHEBI:29108"/>
        <label>3</label>
    </ligand>
</feature>
<dbReference type="InterPro" id="IPR001818">
    <property type="entry name" value="Pept_M10_metallopeptidase"/>
</dbReference>
<dbReference type="CDD" id="cd04278">
    <property type="entry name" value="ZnMc_MMP"/>
    <property type="match status" value="1"/>
</dbReference>
<keyword evidence="4 6" id="KW-0862">Zinc</keyword>
<feature type="binding site" evidence="6">
    <location>
        <position position="160"/>
    </location>
    <ligand>
        <name>Ca(2+)</name>
        <dbReference type="ChEBI" id="CHEBI:29108"/>
        <label>3</label>
    </ligand>
</feature>
<evidence type="ECO:0000256" key="6">
    <source>
        <dbReference type="PIRSR" id="PIRSR621190-2"/>
    </source>
</evidence>
<proteinExistence type="predicted"/>
<dbReference type="InterPro" id="IPR033739">
    <property type="entry name" value="M10A_MMP"/>
</dbReference>
<accession>A0AAV2CY99</accession>
<feature type="binding site" evidence="6">
    <location>
        <position position="183"/>
    </location>
    <ligand>
        <name>Zn(2+)</name>
        <dbReference type="ChEBI" id="CHEBI:29105"/>
        <label>2</label>
        <note>catalytic</note>
    </ligand>
</feature>
<feature type="binding site" evidence="6">
    <location>
        <position position="157"/>
    </location>
    <ligand>
        <name>Ca(2+)</name>
        <dbReference type="ChEBI" id="CHEBI:29108"/>
        <label>3</label>
    </ligand>
</feature>
<gene>
    <name evidence="9" type="ORF">LTRI10_LOCUS8880</name>
</gene>
<feature type="binding site" evidence="6">
    <location>
        <position position="187"/>
    </location>
    <ligand>
        <name>Zn(2+)</name>
        <dbReference type="ChEBI" id="CHEBI:29105"/>
        <label>2</label>
        <note>catalytic</note>
    </ligand>
</feature>
<evidence type="ECO:0000313" key="10">
    <source>
        <dbReference type="Proteomes" id="UP001497516"/>
    </source>
</evidence>
<feature type="binding site" evidence="6">
    <location>
        <position position="193"/>
    </location>
    <ligand>
        <name>Zn(2+)</name>
        <dbReference type="ChEBI" id="CHEBI:29105"/>
        <label>2</label>
        <note>catalytic</note>
    </ligand>
</feature>
<dbReference type="Pfam" id="PF00413">
    <property type="entry name" value="Peptidase_M10"/>
    <property type="match status" value="1"/>
</dbReference>
<name>A0AAV2CY99_9ROSI</name>
<dbReference type="SUPFAM" id="SSF55486">
    <property type="entry name" value="Metalloproteases ('zincins'), catalytic domain"/>
    <property type="match status" value="1"/>
</dbReference>
<feature type="domain" description="Peptidase metallopeptidase" evidence="8">
    <location>
        <begin position="60"/>
        <end position="228"/>
    </location>
</feature>
<dbReference type="Gene3D" id="3.40.390.10">
    <property type="entry name" value="Collagenase (Catalytic Domain)"/>
    <property type="match status" value="1"/>
</dbReference>
<evidence type="ECO:0000313" key="9">
    <source>
        <dbReference type="EMBL" id="CAL1361510.1"/>
    </source>
</evidence>
<protein>
    <recommendedName>
        <fullName evidence="8">Peptidase metallopeptidase domain-containing protein</fullName>
    </recommendedName>
</protein>
<dbReference type="GO" id="GO:0030198">
    <property type="term" value="P:extracellular matrix organization"/>
    <property type="evidence" value="ECO:0007669"/>
    <property type="project" value="TreeGrafter"/>
</dbReference>
<dbReference type="Proteomes" id="UP001497516">
    <property type="component" value="Chromosome 10"/>
</dbReference>
<dbReference type="GO" id="GO:0030574">
    <property type="term" value="P:collagen catabolic process"/>
    <property type="evidence" value="ECO:0007669"/>
    <property type="project" value="TreeGrafter"/>
</dbReference>
<comment type="cofactor">
    <cofactor evidence="6">
        <name>Ca(2+)</name>
        <dbReference type="ChEBI" id="CHEBI:29108"/>
    </cofactor>
    <text evidence="6">Can bind about 5 Ca(2+) ions per subunit.</text>
</comment>
<evidence type="ECO:0000256" key="3">
    <source>
        <dbReference type="ARBA" id="ARBA00022801"/>
    </source>
</evidence>
<feature type="binding site" evidence="6">
    <location>
        <position position="120"/>
    </location>
    <ligand>
        <name>Ca(2+)</name>
        <dbReference type="ChEBI" id="CHEBI:29108"/>
        <label>2</label>
    </ligand>
</feature>
<keyword evidence="10" id="KW-1185">Reference proteome</keyword>
<feature type="binding site" evidence="6">
    <location>
        <position position="160"/>
    </location>
    <ligand>
        <name>Ca(2+)</name>
        <dbReference type="ChEBI" id="CHEBI:29108"/>
        <label>1</label>
    </ligand>
</feature>
<dbReference type="GO" id="GO:0006508">
    <property type="term" value="P:proteolysis"/>
    <property type="evidence" value="ECO:0007669"/>
    <property type="project" value="UniProtKB-KW"/>
</dbReference>
<comment type="cofactor">
    <cofactor evidence="6">
        <name>Zn(2+)</name>
        <dbReference type="ChEBI" id="CHEBI:29105"/>
    </cofactor>
    <text evidence="6">Binds 2 Zn(2+) ions per subunit.</text>
</comment>
<dbReference type="InterPro" id="IPR024079">
    <property type="entry name" value="MetalloPept_cat_dom_sf"/>
</dbReference>
<organism evidence="9 10">
    <name type="scientific">Linum trigynum</name>
    <dbReference type="NCBI Taxonomy" id="586398"/>
    <lineage>
        <taxon>Eukaryota</taxon>
        <taxon>Viridiplantae</taxon>
        <taxon>Streptophyta</taxon>
        <taxon>Embryophyta</taxon>
        <taxon>Tracheophyta</taxon>
        <taxon>Spermatophyta</taxon>
        <taxon>Magnoliopsida</taxon>
        <taxon>eudicotyledons</taxon>
        <taxon>Gunneridae</taxon>
        <taxon>Pentapetalae</taxon>
        <taxon>rosids</taxon>
        <taxon>fabids</taxon>
        <taxon>Malpighiales</taxon>
        <taxon>Linaceae</taxon>
        <taxon>Linum</taxon>
    </lineage>
</organism>
<dbReference type="SMART" id="SM00235">
    <property type="entry name" value="ZnMc"/>
    <property type="match status" value="1"/>
</dbReference>
<dbReference type="GO" id="GO:0004222">
    <property type="term" value="F:metalloendopeptidase activity"/>
    <property type="evidence" value="ECO:0007669"/>
    <property type="project" value="InterPro"/>
</dbReference>
<feature type="binding site" evidence="6">
    <location>
        <position position="132"/>
    </location>
    <ligand>
        <name>Zn(2+)</name>
        <dbReference type="ChEBI" id="CHEBI:29105"/>
        <label>1</label>
    </ligand>
</feature>
<feature type="signal peptide" evidence="7">
    <location>
        <begin position="1"/>
        <end position="16"/>
    </location>
</feature>
<reference evidence="9 10" key="1">
    <citation type="submission" date="2024-04" db="EMBL/GenBank/DDBJ databases">
        <authorList>
            <person name="Fracassetti M."/>
        </authorList>
    </citation>
    <scope>NUCLEOTIDE SEQUENCE [LARGE SCALE GENOMIC DNA]</scope>
</reference>
<evidence type="ECO:0000256" key="4">
    <source>
        <dbReference type="ARBA" id="ARBA00022833"/>
    </source>
</evidence>
<evidence type="ECO:0000256" key="2">
    <source>
        <dbReference type="ARBA" id="ARBA00022723"/>
    </source>
</evidence>
<dbReference type="InterPro" id="IPR006026">
    <property type="entry name" value="Peptidase_Metallo"/>
</dbReference>